<dbReference type="PROSITE" id="PS01031">
    <property type="entry name" value="SHSP"/>
    <property type="match status" value="1"/>
</dbReference>
<dbReference type="InterPro" id="IPR039321">
    <property type="entry name" value="IDM2/3-like"/>
</dbReference>
<dbReference type="Gene3D" id="2.60.40.790">
    <property type="match status" value="1"/>
</dbReference>
<dbReference type="Pfam" id="PF00011">
    <property type="entry name" value="HSP20"/>
    <property type="match status" value="1"/>
</dbReference>
<dbReference type="PANTHER" id="PTHR34661:SF8">
    <property type="entry name" value="ALPHA-CRYSTALLIN DOMAIN-CONTAINING PROTEIN 22.3"/>
    <property type="match status" value="1"/>
</dbReference>
<dbReference type="SUPFAM" id="SSF49764">
    <property type="entry name" value="HSP20-like chaperones"/>
    <property type="match status" value="1"/>
</dbReference>
<dbReference type="PANTHER" id="PTHR34661">
    <property type="entry name" value="INCREASED DNA METHYLATION 3"/>
    <property type="match status" value="1"/>
</dbReference>
<dbReference type="CDD" id="cd06464">
    <property type="entry name" value="ACD_sHsps-like"/>
    <property type="match status" value="1"/>
</dbReference>
<organism evidence="4 5">
    <name type="scientific">Tagetes erecta</name>
    <name type="common">African marigold</name>
    <dbReference type="NCBI Taxonomy" id="13708"/>
    <lineage>
        <taxon>Eukaryota</taxon>
        <taxon>Viridiplantae</taxon>
        <taxon>Streptophyta</taxon>
        <taxon>Embryophyta</taxon>
        <taxon>Tracheophyta</taxon>
        <taxon>Spermatophyta</taxon>
        <taxon>Magnoliopsida</taxon>
        <taxon>eudicotyledons</taxon>
        <taxon>Gunneridae</taxon>
        <taxon>Pentapetalae</taxon>
        <taxon>asterids</taxon>
        <taxon>campanulids</taxon>
        <taxon>Asterales</taxon>
        <taxon>Asteraceae</taxon>
        <taxon>Asteroideae</taxon>
        <taxon>Heliantheae alliance</taxon>
        <taxon>Tageteae</taxon>
        <taxon>Tagetes</taxon>
    </lineage>
</organism>
<name>A0AAD8LF11_TARER</name>
<keyword evidence="5" id="KW-1185">Reference proteome</keyword>
<dbReference type="GO" id="GO:0005634">
    <property type="term" value="C:nucleus"/>
    <property type="evidence" value="ECO:0007669"/>
    <property type="project" value="TreeGrafter"/>
</dbReference>
<dbReference type="InterPro" id="IPR008978">
    <property type="entry name" value="HSP20-like_chaperone"/>
</dbReference>
<gene>
    <name evidence="4" type="ORF">QVD17_06865</name>
</gene>
<evidence type="ECO:0000256" key="2">
    <source>
        <dbReference type="RuleBase" id="RU003616"/>
    </source>
</evidence>
<feature type="domain" description="SHSP" evidence="3">
    <location>
        <begin position="78"/>
        <end position="192"/>
    </location>
</feature>
<comment type="caution">
    <text evidence="4">The sequence shown here is derived from an EMBL/GenBank/DDBJ whole genome shotgun (WGS) entry which is preliminary data.</text>
</comment>
<dbReference type="Proteomes" id="UP001229421">
    <property type="component" value="Unassembled WGS sequence"/>
</dbReference>
<protein>
    <recommendedName>
        <fullName evidence="3">SHSP domain-containing protein</fullName>
    </recommendedName>
</protein>
<evidence type="ECO:0000256" key="1">
    <source>
        <dbReference type="PROSITE-ProRule" id="PRU00285"/>
    </source>
</evidence>
<dbReference type="EMBL" id="JAUHHV010000001">
    <property type="protein sequence ID" value="KAK1441029.1"/>
    <property type="molecule type" value="Genomic_DNA"/>
</dbReference>
<sequence length="192" mass="20399">MAAPNGSHSDWADQAPISVAPLNSVPYTGPPLAHSQHNEVDPSLKNQPAMVFLPQQTTSKELNDMLSVTKNGIAVSGSAASGQIGPLIGSYDISESDEGFLFRVALPGVQKNEKLKCDAQTDGTITIQGVTNTGEMKVNAHNMVFDMHSRNLCPPGDFSVSFQLSAHVDTSTLKHLFDNGVLEGVVQKKPAC</sequence>
<evidence type="ECO:0000313" key="4">
    <source>
        <dbReference type="EMBL" id="KAK1441029.1"/>
    </source>
</evidence>
<evidence type="ECO:0000313" key="5">
    <source>
        <dbReference type="Proteomes" id="UP001229421"/>
    </source>
</evidence>
<evidence type="ECO:0000259" key="3">
    <source>
        <dbReference type="PROSITE" id="PS01031"/>
    </source>
</evidence>
<comment type="similarity">
    <text evidence="1 2">Belongs to the small heat shock protein (HSP20) family.</text>
</comment>
<dbReference type="AlphaFoldDB" id="A0AAD8LF11"/>
<accession>A0AAD8LF11</accession>
<proteinExistence type="inferred from homology"/>
<dbReference type="InterPro" id="IPR002068">
    <property type="entry name" value="A-crystallin/Hsp20_dom"/>
</dbReference>
<reference evidence="4" key="1">
    <citation type="journal article" date="2023" name="bioRxiv">
        <title>Improved chromosome-level genome assembly for marigold (Tagetes erecta).</title>
        <authorList>
            <person name="Jiang F."/>
            <person name="Yuan L."/>
            <person name="Wang S."/>
            <person name="Wang H."/>
            <person name="Xu D."/>
            <person name="Wang A."/>
            <person name="Fan W."/>
        </authorList>
    </citation>
    <scope>NUCLEOTIDE SEQUENCE</scope>
    <source>
        <strain evidence="4">WSJ</strain>
        <tissue evidence="4">Leaf</tissue>
    </source>
</reference>